<dbReference type="STRING" id="118168.MC7420_3453"/>
<keyword evidence="2" id="KW-1185">Reference proteome</keyword>
<accession>B4W3C7</accession>
<evidence type="ECO:0000313" key="2">
    <source>
        <dbReference type="Proteomes" id="UP000003835"/>
    </source>
</evidence>
<dbReference type="AlphaFoldDB" id="B4W3C7"/>
<evidence type="ECO:0000313" key="1">
    <source>
        <dbReference type="EMBL" id="EDX71338.1"/>
    </source>
</evidence>
<proteinExistence type="predicted"/>
<name>B4W3C7_9CYAN</name>
<dbReference type="EMBL" id="DS989874">
    <property type="protein sequence ID" value="EDX71338.1"/>
    <property type="molecule type" value="Genomic_DNA"/>
</dbReference>
<reference evidence="1 2" key="1">
    <citation type="submission" date="2008-07" db="EMBL/GenBank/DDBJ databases">
        <authorList>
            <person name="Tandeau de Marsac N."/>
            <person name="Ferriera S."/>
            <person name="Johnson J."/>
            <person name="Kravitz S."/>
            <person name="Beeson K."/>
            <person name="Sutton G."/>
            <person name="Rogers Y.-H."/>
            <person name="Friedman R."/>
            <person name="Frazier M."/>
            <person name="Venter J.C."/>
        </authorList>
    </citation>
    <scope>NUCLEOTIDE SEQUENCE [LARGE SCALE GENOMIC DNA]</scope>
    <source>
        <strain evidence="1 2">PCC 7420</strain>
    </source>
</reference>
<dbReference type="eggNOG" id="COG0515">
    <property type="taxonomic scope" value="Bacteria"/>
</dbReference>
<organism evidence="1 2">
    <name type="scientific">Coleofasciculus chthonoplastes PCC 7420</name>
    <dbReference type="NCBI Taxonomy" id="118168"/>
    <lineage>
        <taxon>Bacteria</taxon>
        <taxon>Bacillati</taxon>
        <taxon>Cyanobacteriota</taxon>
        <taxon>Cyanophyceae</taxon>
        <taxon>Coleofasciculales</taxon>
        <taxon>Coleofasciculaceae</taxon>
        <taxon>Coleofasciculus</taxon>
    </lineage>
</organism>
<sequence length="146" mass="16765">MIETRCREVPTGVGIPAFQPGITKEDVMRLLGAPTGTARGYWPNTRAVFYELIPDQISLGFLFDRNSLRIRQTEASFTAEVDSQTVLLTLNGMLGCKLNQQIQQGLEQVWQRQSRQFSFQLDYLEGVIERQQEGRIYIGIWEEDLH</sequence>
<dbReference type="Proteomes" id="UP000003835">
    <property type="component" value="Unassembled WGS sequence"/>
</dbReference>
<dbReference type="HOGENOM" id="CLU_112009_0_0_3"/>
<protein>
    <submittedName>
        <fullName evidence="1">Uncharacterized protein</fullName>
    </submittedName>
</protein>
<gene>
    <name evidence="1" type="ORF">MC7420_3453</name>
</gene>